<protein>
    <recommendedName>
        <fullName evidence="3 10">Cell division protein FtsX</fullName>
    </recommendedName>
</protein>
<reference evidence="14 15" key="1">
    <citation type="submission" date="2023-10" db="EMBL/GenBank/DDBJ databases">
        <title>Virgibacillus halophilus 5B73C genome.</title>
        <authorList>
            <person name="Miliotis G."/>
            <person name="Sengupta P."/>
            <person name="Hameed A."/>
            <person name="Chuvochina M."/>
            <person name="Mcdonagh F."/>
            <person name="Simpson A.C."/>
            <person name="Singh N.K."/>
            <person name="Rekha P.D."/>
            <person name="Raman K."/>
            <person name="Hugenholtz P."/>
            <person name="Venkateswaran K."/>
        </authorList>
    </citation>
    <scope>NUCLEOTIDE SEQUENCE [LARGE SCALE GENOMIC DNA]</scope>
    <source>
        <strain evidence="14 15">5B73C</strain>
    </source>
</reference>
<evidence type="ECO:0000259" key="13">
    <source>
        <dbReference type="Pfam" id="PF18075"/>
    </source>
</evidence>
<keyword evidence="9 10" id="KW-0131">Cell cycle</keyword>
<dbReference type="InterPro" id="IPR003838">
    <property type="entry name" value="ABC3_permease_C"/>
</dbReference>
<evidence type="ECO:0000313" key="14">
    <source>
        <dbReference type="EMBL" id="MDY0393227.1"/>
    </source>
</evidence>
<feature type="domain" description="ABC3 transporter permease C-terminal" evidence="12">
    <location>
        <begin position="175"/>
        <end position="243"/>
    </location>
</feature>
<evidence type="ECO:0000259" key="12">
    <source>
        <dbReference type="Pfam" id="PF02687"/>
    </source>
</evidence>
<keyword evidence="7 11" id="KW-1133">Transmembrane helix</keyword>
<keyword evidence="4 10" id="KW-1003">Cell membrane</keyword>
<keyword evidence="6 11" id="KW-0812">Transmembrane</keyword>
<proteinExistence type="inferred from homology"/>
<evidence type="ECO:0000256" key="9">
    <source>
        <dbReference type="ARBA" id="ARBA00023306"/>
    </source>
</evidence>
<feature type="domain" description="FtsX extracellular" evidence="13">
    <location>
        <begin position="59"/>
        <end position="152"/>
    </location>
</feature>
<dbReference type="PANTHER" id="PTHR47755:SF1">
    <property type="entry name" value="CELL DIVISION PROTEIN FTSX"/>
    <property type="match status" value="1"/>
</dbReference>
<dbReference type="InterPro" id="IPR058204">
    <property type="entry name" value="FtsX_firmicutes-type"/>
</dbReference>
<keyword evidence="15" id="KW-1185">Reference proteome</keyword>
<accession>A0ABU5C1Q0</accession>
<keyword evidence="5 10" id="KW-0132">Cell division</keyword>
<evidence type="ECO:0000256" key="10">
    <source>
        <dbReference type="PIRNR" id="PIRNR003097"/>
    </source>
</evidence>
<gene>
    <name evidence="14" type="primary">ftsX</name>
    <name evidence="14" type="ORF">RWE15_00760</name>
</gene>
<comment type="caution">
    <text evidence="14">The sequence shown here is derived from an EMBL/GenBank/DDBJ whole genome shotgun (WGS) entry which is preliminary data.</text>
</comment>
<evidence type="ECO:0000256" key="8">
    <source>
        <dbReference type="ARBA" id="ARBA00023136"/>
    </source>
</evidence>
<evidence type="ECO:0000256" key="11">
    <source>
        <dbReference type="SAM" id="Phobius"/>
    </source>
</evidence>
<evidence type="ECO:0000256" key="3">
    <source>
        <dbReference type="ARBA" id="ARBA00021907"/>
    </source>
</evidence>
<dbReference type="Pfam" id="PF02687">
    <property type="entry name" value="FtsX"/>
    <property type="match status" value="1"/>
</dbReference>
<comment type="subcellular location">
    <subcellularLocation>
        <location evidence="1">Cell membrane</location>
        <topology evidence="1">Multi-pass membrane protein</topology>
    </subcellularLocation>
</comment>
<dbReference type="InterPro" id="IPR040690">
    <property type="entry name" value="FtsX_ECD"/>
</dbReference>
<dbReference type="PIRSF" id="PIRSF003097">
    <property type="entry name" value="FtsX"/>
    <property type="match status" value="1"/>
</dbReference>
<dbReference type="Pfam" id="PF18075">
    <property type="entry name" value="FtsX_ECD"/>
    <property type="match status" value="1"/>
</dbReference>
<feature type="transmembrane region" description="Helical" evidence="11">
    <location>
        <begin position="257"/>
        <end position="277"/>
    </location>
</feature>
<evidence type="ECO:0000256" key="2">
    <source>
        <dbReference type="ARBA" id="ARBA00007379"/>
    </source>
</evidence>
<comment type="function">
    <text evidence="10">Part of the ABC transporter FtsEX involved in asymmetric cellular division facilitating the initiation of sporulation.</text>
</comment>
<evidence type="ECO:0000256" key="5">
    <source>
        <dbReference type="ARBA" id="ARBA00022618"/>
    </source>
</evidence>
<dbReference type="InterPro" id="IPR004513">
    <property type="entry name" value="FtsX"/>
</dbReference>
<evidence type="ECO:0000313" key="15">
    <source>
        <dbReference type="Proteomes" id="UP001281447"/>
    </source>
</evidence>
<dbReference type="Gene3D" id="3.30.70.3040">
    <property type="match status" value="1"/>
</dbReference>
<sequence>MKARTVKRHLREGIKNIFRNGWMTIASVGAVTVTLLLVAAFLAVILNLSHMADKVENDVELKVLIDLTADANQIQELGQKIEKMDKVDTVVFSSKEDELENLIKSMGEEGKSWKLFKQDNPLNPAYKVKAKNPQDTAAVANEIKAMPGVHQVNYGKEVVKRLFGFIKYARIVGIVLIAGLVFTAIFLISNTIKLTIMARSREIGIMKLVGATNGFIRWPFFIEGLLLGVLGSIVPIAVLMTGYHYLIRYVIQKSDTAVFRIAAIQSICMAIIVARLGNRSNYRDLGKCDECT</sequence>
<name>A0ABU5C1Q0_9BACI</name>
<comment type="similarity">
    <text evidence="2 10">Belongs to the ABC-4 integral membrane protein family. FtsX subfamily.</text>
</comment>
<evidence type="ECO:0000256" key="7">
    <source>
        <dbReference type="ARBA" id="ARBA00022989"/>
    </source>
</evidence>
<dbReference type="PANTHER" id="PTHR47755">
    <property type="entry name" value="CELL DIVISION PROTEIN FTSX"/>
    <property type="match status" value="1"/>
</dbReference>
<evidence type="ECO:0000256" key="6">
    <source>
        <dbReference type="ARBA" id="ARBA00022692"/>
    </source>
</evidence>
<feature type="transmembrane region" description="Helical" evidence="11">
    <location>
        <begin position="21"/>
        <end position="46"/>
    </location>
</feature>
<feature type="transmembrane region" description="Helical" evidence="11">
    <location>
        <begin position="168"/>
        <end position="189"/>
    </location>
</feature>
<evidence type="ECO:0000256" key="1">
    <source>
        <dbReference type="ARBA" id="ARBA00004651"/>
    </source>
</evidence>
<dbReference type="EMBL" id="JAWDIP010000003">
    <property type="protein sequence ID" value="MDY0393227.1"/>
    <property type="molecule type" value="Genomic_DNA"/>
</dbReference>
<evidence type="ECO:0000256" key="4">
    <source>
        <dbReference type="ARBA" id="ARBA00022475"/>
    </source>
</evidence>
<dbReference type="Proteomes" id="UP001281447">
    <property type="component" value="Unassembled WGS sequence"/>
</dbReference>
<organism evidence="14 15">
    <name type="scientific">Tigheibacillus halophilus</name>
    <dbReference type="NCBI Taxonomy" id="361280"/>
    <lineage>
        <taxon>Bacteria</taxon>
        <taxon>Bacillati</taxon>
        <taxon>Bacillota</taxon>
        <taxon>Bacilli</taxon>
        <taxon>Bacillales</taxon>
        <taxon>Bacillaceae</taxon>
        <taxon>Tigheibacillus</taxon>
    </lineage>
</organism>
<dbReference type="NCBIfam" id="NF038347">
    <property type="entry name" value="FtsX_Gpos"/>
    <property type="match status" value="1"/>
</dbReference>
<feature type="transmembrane region" description="Helical" evidence="11">
    <location>
        <begin position="225"/>
        <end position="245"/>
    </location>
</feature>
<keyword evidence="8 10" id="KW-0472">Membrane</keyword>